<dbReference type="EMBL" id="JAHXZJ010002982">
    <property type="protein sequence ID" value="KAH0534559.1"/>
    <property type="molecule type" value="Genomic_DNA"/>
</dbReference>
<keyword evidence="2" id="KW-1185">Reference proteome</keyword>
<reference evidence="1 2" key="1">
    <citation type="journal article" date="2021" name="J. Hered.">
        <title>A chromosome-level genome assembly of the parasitoid wasp, Cotesia glomerata (Hymenoptera: Braconidae).</title>
        <authorList>
            <person name="Pinto B.J."/>
            <person name="Weis J.J."/>
            <person name="Gamble T."/>
            <person name="Ode P.J."/>
            <person name="Paul R."/>
            <person name="Zaspel J.M."/>
        </authorList>
    </citation>
    <scope>NUCLEOTIDE SEQUENCE [LARGE SCALE GENOMIC DNA]</scope>
    <source>
        <strain evidence="1">CgM1</strain>
    </source>
</reference>
<gene>
    <name evidence="1" type="ORF">KQX54_005269</name>
</gene>
<organism evidence="1 2">
    <name type="scientific">Cotesia glomerata</name>
    <name type="common">Lepidopteran parasitic wasp</name>
    <name type="synonym">Apanteles glomeratus</name>
    <dbReference type="NCBI Taxonomy" id="32391"/>
    <lineage>
        <taxon>Eukaryota</taxon>
        <taxon>Metazoa</taxon>
        <taxon>Ecdysozoa</taxon>
        <taxon>Arthropoda</taxon>
        <taxon>Hexapoda</taxon>
        <taxon>Insecta</taxon>
        <taxon>Pterygota</taxon>
        <taxon>Neoptera</taxon>
        <taxon>Endopterygota</taxon>
        <taxon>Hymenoptera</taxon>
        <taxon>Apocrita</taxon>
        <taxon>Ichneumonoidea</taxon>
        <taxon>Braconidae</taxon>
        <taxon>Microgastrinae</taxon>
        <taxon>Cotesia</taxon>
    </lineage>
</organism>
<name>A0AAV7HX08_COTGL</name>
<dbReference type="AlphaFoldDB" id="A0AAV7HX08"/>
<evidence type="ECO:0000313" key="2">
    <source>
        <dbReference type="Proteomes" id="UP000826195"/>
    </source>
</evidence>
<accession>A0AAV7HX08</accession>
<dbReference type="Proteomes" id="UP000826195">
    <property type="component" value="Unassembled WGS sequence"/>
</dbReference>
<sequence>MVTECIVLSKRAPGLSREKTSGTATDNAILKIRACAWHRQRHLWGERGTELEVVRGESCWGYNVYKGRMMGLWKPTCSGIGWAVSSTEGNFDSCYEDDFK</sequence>
<comment type="caution">
    <text evidence="1">The sequence shown here is derived from an EMBL/GenBank/DDBJ whole genome shotgun (WGS) entry which is preliminary data.</text>
</comment>
<proteinExistence type="predicted"/>
<protein>
    <submittedName>
        <fullName evidence="1">Uncharacterized protein</fullName>
    </submittedName>
</protein>
<evidence type="ECO:0000313" key="1">
    <source>
        <dbReference type="EMBL" id="KAH0534559.1"/>
    </source>
</evidence>